<dbReference type="InterPro" id="IPR006091">
    <property type="entry name" value="Acyl-CoA_Oxase/DH_mid-dom"/>
</dbReference>
<evidence type="ECO:0000256" key="3">
    <source>
        <dbReference type="ARBA" id="ARBA00022630"/>
    </source>
</evidence>
<dbReference type="InterPro" id="IPR045008">
    <property type="entry name" value="ACX4-like"/>
</dbReference>
<proteinExistence type="inferred from homology"/>
<evidence type="ECO:0000256" key="4">
    <source>
        <dbReference type="ARBA" id="ARBA00022827"/>
    </source>
</evidence>
<protein>
    <recommendedName>
        <fullName evidence="11">Acyl-CoA oxidase</fullName>
    </recommendedName>
</protein>
<dbReference type="InterPro" id="IPR013786">
    <property type="entry name" value="AcylCoA_DH/ox_N"/>
</dbReference>
<keyword evidence="3 5" id="KW-0285">Flavoprotein</keyword>
<dbReference type="Gene3D" id="1.10.540.10">
    <property type="entry name" value="Acyl-CoA dehydrogenase/oxidase, N-terminal domain"/>
    <property type="match status" value="1"/>
</dbReference>
<dbReference type="Proteomes" id="UP001497522">
    <property type="component" value="Chromosome 19"/>
</dbReference>
<evidence type="ECO:0000256" key="2">
    <source>
        <dbReference type="ARBA" id="ARBA00009347"/>
    </source>
</evidence>
<dbReference type="PANTHER" id="PTHR43188">
    <property type="entry name" value="ACYL-COENZYME A OXIDASE"/>
    <property type="match status" value="1"/>
</dbReference>
<evidence type="ECO:0008006" key="11">
    <source>
        <dbReference type="Google" id="ProtNLM"/>
    </source>
</evidence>
<dbReference type="InterPro" id="IPR009075">
    <property type="entry name" value="AcylCo_DH/oxidase_C"/>
</dbReference>
<keyword evidence="4 5" id="KW-0274">FAD</keyword>
<evidence type="ECO:0000259" key="6">
    <source>
        <dbReference type="Pfam" id="PF00441"/>
    </source>
</evidence>
<dbReference type="SUPFAM" id="SSF56645">
    <property type="entry name" value="Acyl-CoA dehydrogenase NM domain-like"/>
    <property type="match status" value="1"/>
</dbReference>
<dbReference type="EMBL" id="OZ023720">
    <property type="protein sequence ID" value="CAK9869786.1"/>
    <property type="molecule type" value="Genomic_DNA"/>
</dbReference>
<dbReference type="SUPFAM" id="SSF47203">
    <property type="entry name" value="Acyl-CoA dehydrogenase C-terminal domain-like"/>
    <property type="match status" value="1"/>
</dbReference>
<dbReference type="Pfam" id="PF02771">
    <property type="entry name" value="Acyl-CoA_dh_N"/>
    <property type="match status" value="1"/>
</dbReference>
<dbReference type="InterPro" id="IPR006089">
    <property type="entry name" value="Acyl-CoA_DH_CS"/>
</dbReference>
<dbReference type="PROSITE" id="PS00073">
    <property type="entry name" value="ACYL_COA_DH_2"/>
    <property type="match status" value="1"/>
</dbReference>
<dbReference type="InterPro" id="IPR046373">
    <property type="entry name" value="Acyl-CoA_Oxase/DH_mid-dom_sf"/>
</dbReference>
<keyword evidence="10" id="KW-1185">Reference proteome</keyword>
<comment type="similarity">
    <text evidence="2 5">Belongs to the acyl-CoA dehydrogenase family.</text>
</comment>
<dbReference type="InterPro" id="IPR009100">
    <property type="entry name" value="AcylCoA_DH/oxidase_NM_dom_sf"/>
</dbReference>
<comment type="cofactor">
    <cofactor evidence="1 5">
        <name>FAD</name>
        <dbReference type="ChEBI" id="CHEBI:57692"/>
    </cofactor>
</comment>
<evidence type="ECO:0000313" key="9">
    <source>
        <dbReference type="EMBL" id="CAK9869786.1"/>
    </source>
</evidence>
<evidence type="ECO:0000259" key="7">
    <source>
        <dbReference type="Pfam" id="PF02770"/>
    </source>
</evidence>
<dbReference type="InterPro" id="IPR037069">
    <property type="entry name" value="AcylCoA_DH/ox_N_sf"/>
</dbReference>
<evidence type="ECO:0000313" key="10">
    <source>
        <dbReference type="Proteomes" id="UP001497522"/>
    </source>
</evidence>
<dbReference type="Gene3D" id="1.20.140.10">
    <property type="entry name" value="Butyryl-CoA Dehydrogenase, subunit A, domain 3"/>
    <property type="match status" value="1"/>
</dbReference>
<dbReference type="Pfam" id="PF00441">
    <property type="entry name" value="Acyl-CoA_dh_1"/>
    <property type="match status" value="1"/>
</dbReference>
<feature type="domain" description="Acyl-CoA dehydrogenase/oxidase N-terminal" evidence="8">
    <location>
        <begin position="80"/>
        <end position="188"/>
    </location>
</feature>
<feature type="domain" description="Acyl-CoA oxidase/dehydrogenase middle" evidence="7">
    <location>
        <begin position="194"/>
        <end position="286"/>
    </location>
</feature>
<reference evidence="9" key="1">
    <citation type="submission" date="2024-03" db="EMBL/GenBank/DDBJ databases">
        <authorList>
            <consortium name="ELIXIR-Norway"/>
            <consortium name="Elixir Norway"/>
        </authorList>
    </citation>
    <scope>NUCLEOTIDE SEQUENCE</scope>
</reference>
<dbReference type="Pfam" id="PF02770">
    <property type="entry name" value="Acyl-CoA_dh_M"/>
    <property type="match status" value="1"/>
</dbReference>
<accession>A0ABP1B408</accession>
<evidence type="ECO:0000256" key="1">
    <source>
        <dbReference type="ARBA" id="ARBA00001974"/>
    </source>
</evidence>
<evidence type="ECO:0000256" key="5">
    <source>
        <dbReference type="RuleBase" id="RU362125"/>
    </source>
</evidence>
<dbReference type="Gene3D" id="2.40.110.10">
    <property type="entry name" value="Butyryl-CoA Dehydrogenase, subunit A, domain 2"/>
    <property type="match status" value="1"/>
</dbReference>
<sequence>MHWEPRVMDERRSSHRLARIQHHLRPGPPLCSPGQLEFMATLGIGQPALELATAFPQATPASIFPPSVSDYYQLDGLLSPEDVALRERVRDVMETHVAPVMTKYWEKAEFPFEVVPKLASLMVAGGTVKGYGCPGLSVLGNALMAAEIARVDASCSTFFLVHSSLCMATIAMLGSEEQKQKYLPSLARLDTIGCWALTEPAYGSDASSLNTTAVKVDGGWQLNGQKRWIGNSTFADVAIIFARNTRTNQINGFIVKKGAPGYKATKIENKIGLRMVQNGDIVMEDVFVPDEDRLPGINSFQDTNKVLAVSRIMVAWQPVGIAMGVYDVCHRYLQERKQFGAPLAALQISQEKLVRMLGNIQAMSLLGWRLCKLYEAGSMSPGQASLCKAWNSLRARETVALGRELLGGNGILADFLVAKAFCDLEPIYTYEGTYEVNVLVTGREITGIPSIKPAAAGKVKGHLISQV</sequence>
<keyword evidence="5" id="KW-0560">Oxidoreductase</keyword>
<feature type="domain" description="Acyl-CoA dehydrogenase/oxidase C-terminal" evidence="6">
    <location>
        <begin position="304"/>
        <end position="444"/>
    </location>
</feature>
<dbReference type="InterPro" id="IPR036250">
    <property type="entry name" value="AcylCo_DH-like_C"/>
</dbReference>
<organism evidence="9 10">
    <name type="scientific">Sphagnum jensenii</name>
    <dbReference type="NCBI Taxonomy" id="128206"/>
    <lineage>
        <taxon>Eukaryota</taxon>
        <taxon>Viridiplantae</taxon>
        <taxon>Streptophyta</taxon>
        <taxon>Embryophyta</taxon>
        <taxon>Bryophyta</taxon>
        <taxon>Sphagnophytina</taxon>
        <taxon>Sphagnopsida</taxon>
        <taxon>Sphagnales</taxon>
        <taxon>Sphagnaceae</taxon>
        <taxon>Sphagnum</taxon>
    </lineage>
</organism>
<evidence type="ECO:0000259" key="8">
    <source>
        <dbReference type="Pfam" id="PF02771"/>
    </source>
</evidence>
<gene>
    <name evidence="9" type="ORF">CSSPJE1EN2_LOCUS12543</name>
</gene>
<dbReference type="PANTHER" id="PTHR43188:SF1">
    <property type="entry name" value="ACYL-COA DEHYDROGENASE"/>
    <property type="match status" value="1"/>
</dbReference>
<name>A0ABP1B408_9BRYO</name>